<keyword evidence="4" id="KW-1185">Reference proteome</keyword>
<evidence type="ECO:0000313" key="4">
    <source>
        <dbReference type="Proteomes" id="UP001272242"/>
    </source>
</evidence>
<evidence type="ECO:0000256" key="1">
    <source>
        <dbReference type="SAM" id="MobiDB-lite"/>
    </source>
</evidence>
<protein>
    <submittedName>
        <fullName evidence="3">Uncharacterized protein</fullName>
    </submittedName>
</protein>
<keyword evidence="2" id="KW-0732">Signal</keyword>
<evidence type="ECO:0000313" key="3">
    <source>
        <dbReference type="EMBL" id="MDY3557528.1"/>
    </source>
</evidence>
<organism evidence="3 4">
    <name type="scientific">Gemmata algarum</name>
    <dbReference type="NCBI Taxonomy" id="2975278"/>
    <lineage>
        <taxon>Bacteria</taxon>
        <taxon>Pseudomonadati</taxon>
        <taxon>Planctomycetota</taxon>
        <taxon>Planctomycetia</taxon>
        <taxon>Gemmatales</taxon>
        <taxon>Gemmataceae</taxon>
        <taxon>Gemmata</taxon>
    </lineage>
</organism>
<comment type="caution">
    <text evidence="3">The sequence shown here is derived from an EMBL/GenBank/DDBJ whole genome shotgun (WGS) entry which is preliminary data.</text>
</comment>
<dbReference type="Proteomes" id="UP001272242">
    <property type="component" value="Unassembled WGS sequence"/>
</dbReference>
<dbReference type="RefSeq" id="WP_320684588.1">
    <property type="nucleotide sequence ID" value="NZ_JAXBLV010000001.1"/>
</dbReference>
<proteinExistence type="predicted"/>
<reference evidence="4" key="1">
    <citation type="journal article" date="2023" name="Mar. Drugs">
        <title>Gemmata algarum, a Novel Planctomycete Isolated from an Algal Mat, Displays Antimicrobial Activity.</title>
        <authorList>
            <person name="Kumar G."/>
            <person name="Kallscheuer N."/>
            <person name="Kashif M."/>
            <person name="Ahamad S."/>
            <person name="Jagadeeshwari U."/>
            <person name="Pannikurungottu S."/>
            <person name="Haufschild T."/>
            <person name="Kabuu M."/>
            <person name="Sasikala C."/>
            <person name="Jogler C."/>
            <person name="Ramana C."/>
        </authorList>
    </citation>
    <scope>NUCLEOTIDE SEQUENCE [LARGE SCALE GENOMIC DNA]</scope>
    <source>
        <strain evidence="4">JC673</strain>
    </source>
</reference>
<feature type="signal peptide" evidence="2">
    <location>
        <begin position="1"/>
        <end position="27"/>
    </location>
</feature>
<gene>
    <name evidence="3" type="ORF">R5W23_000054</name>
</gene>
<feature type="region of interest" description="Disordered" evidence="1">
    <location>
        <begin position="29"/>
        <end position="48"/>
    </location>
</feature>
<evidence type="ECO:0000256" key="2">
    <source>
        <dbReference type="SAM" id="SignalP"/>
    </source>
</evidence>
<dbReference type="EMBL" id="JAXBLV010000001">
    <property type="protein sequence ID" value="MDY3557528.1"/>
    <property type="molecule type" value="Genomic_DNA"/>
</dbReference>
<feature type="chain" id="PRO_5046905380" evidence="2">
    <location>
        <begin position="28"/>
        <end position="124"/>
    </location>
</feature>
<accession>A0ABU5ERB9</accession>
<name>A0ABU5ERB9_9BACT</name>
<sequence length="124" mass="14568">MRTPHTRLGVAALAVALFAGAAQTAAAQQPPPPAFYTMPTPQPRLDFPQGPEPQLPRMFYYPYYYFPHSYWPQNSPQWPEPKGHPYVRPPAYQAYPAFKEPGWRYELWTPMKYHRGNHFWLDQF</sequence>